<dbReference type="GeneID" id="26257451"/>
<dbReference type="InterPro" id="IPR047187">
    <property type="entry name" value="SF1_C_Upf1"/>
</dbReference>
<dbReference type="CDD" id="cd18808">
    <property type="entry name" value="SF1_C_Upf1"/>
    <property type="match status" value="1"/>
</dbReference>
<feature type="domain" description="C3H1-type" evidence="12">
    <location>
        <begin position="30"/>
        <end position="57"/>
    </location>
</feature>
<dbReference type="EMBL" id="KI968885">
    <property type="protein sequence ID" value="EUN20820.1"/>
    <property type="molecule type" value="Genomic_DNA"/>
</dbReference>
<dbReference type="InterPro" id="IPR045055">
    <property type="entry name" value="DNA2/NAM7-like"/>
</dbReference>
<dbReference type="GO" id="GO:0031380">
    <property type="term" value="C:nuclear RNA-directed RNA polymerase complex"/>
    <property type="evidence" value="ECO:0007669"/>
    <property type="project" value="TreeGrafter"/>
</dbReference>
<dbReference type="InterPro" id="IPR000571">
    <property type="entry name" value="Znf_CCCH"/>
</dbReference>
<dbReference type="PROSITE" id="PS50103">
    <property type="entry name" value="ZF_C3H1"/>
    <property type="match status" value="1"/>
</dbReference>
<evidence type="ECO:0000256" key="11">
    <source>
        <dbReference type="SAM" id="MobiDB-lite"/>
    </source>
</evidence>
<organism evidence="14 15">
    <name type="scientific">Bipolaris victoriae (strain FI3)</name>
    <name type="common">Victoria blight of oats agent</name>
    <name type="synonym">Cochliobolus victoriae</name>
    <dbReference type="NCBI Taxonomy" id="930091"/>
    <lineage>
        <taxon>Eukaryota</taxon>
        <taxon>Fungi</taxon>
        <taxon>Dikarya</taxon>
        <taxon>Ascomycota</taxon>
        <taxon>Pezizomycotina</taxon>
        <taxon>Dothideomycetes</taxon>
        <taxon>Pleosporomycetidae</taxon>
        <taxon>Pleosporales</taxon>
        <taxon>Pleosporineae</taxon>
        <taxon>Pleosporaceae</taxon>
        <taxon>Bipolaris</taxon>
    </lineage>
</organism>
<dbReference type="Pfam" id="PF13086">
    <property type="entry name" value="AAA_11"/>
    <property type="match status" value="1"/>
</dbReference>
<evidence type="ECO:0000256" key="5">
    <source>
        <dbReference type="ARBA" id="ARBA00022771"/>
    </source>
</evidence>
<dbReference type="SMART" id="SM00438">
    <property type="entry name" value="ZnF_NFX"/>
    <property type="match status" value="3"/>
</dbReference>
<dbReference type="GO" id="GO:0005737">
    <property type="term" value="C:cytoplasm"/>
    <property type="evidence" value="ECO:0007669"/>
    <property type="project" value="UniProtKB-SubCell"/>
</dbReference>
<evidence type="ECO:0000256" key="6">
    <source>
        <dbReference type="ARBA" id="ARBA00022806"/>
    </source>
</evidence>
<comment type="subcellular location">
    <subcellularLocation>
        <location evidence="1">Cytoplasm</location>
    </subcellularLocation>
</comment>
<dbReference type="InterPro" id="IPR041679">
    <property type="entry name" value="DNA2/NAM7-like_C"/>
</dbReference>
<dbReference type="FunFam" id="3.40.50.300:FF:001660">
    <property type="entry name" value="NF-X1 finger and helicase protein, putative"/>
    <property type="match status" value="1"/>
</dbReference>
<feature type="region of interest" description="Disordered" evidence="11">
    <location>
        <begin position="1"/>
        <end position="39"/>
    </location>
</feature>
<evidence type="ECO:0000256" key="10">
    <source>
        <dbReference type="SAM" id="Coils"/>
    </source>
</evidence>
<dbReference type="InterPro" id="IPR027417">
    <property type="entry name" value="P-loop_NTPase"/>
</dbReference>
<reference evidence="14 15" key="1">
    <citation type="journal article" date="2013" name="PLoS Genet.">
        <title>Comparative genome structure, secondary metabolite, and effector coding capacity across Cochliobolus pathogens.</title>
        <authorList>
            <person name="Condon B.J."/>
            <person name="Leng Y."/>
            <person name="Wu D."/>
            <person name="Bushley K.E."/>
            <person name="Ohm R.A."/>
            <person name="Otillar R."/>
            <person name="Martin J."/>
            <person name="Schackwitz W."/>
            <person name="Grimwood J."/>
            <person name="MohdZainudin N."/>
            <person name="Xue C."/>
            <person name="Wang R."/>
            <person name="Manning V.A."/>
            <person name="Dhillon B."/>
            <person name="Tu Z.J."/>
            <person name="Steffenson B.J."/>
            <person name="Salamov A."/>
            <person name="Sun H."/>
            <person name="Lowry S."/>
            <person name="LaButti K."/>
            <person name="Han J."/>
            <person name="Copeland A."/>
            <person name="Lindquist E."/>
            <person name="Barry K."/>
            <person name="Schmutz J."/>
            <person name="Baker S.E."/>
            <person name="Ciuffetti L.M."/>
            <person name="Grigoriev I.V."/>
            <person name="Zhong S."/>
            <person name="Turgeon B.G."/>
        </authorList>
    </citation>
    <scope>NUCLEOTIDE SEQUENCE [LARGE SCALE GENOMIC DNA]</scope>
    <source>
        <strain evidence="14 15">FI3</strain>
    </source>
</reference>
<feature type="compositionally biased region" description="Gly residues" evidence="11">
    <location>
        <begin position="13"/>
        <end position="24"/>
    </location>
</feature>
<dbReference type="SMART" id="SM00356">
    <property type="entry name" value="ZnF_C3H1"/>
    <property type="match status" value="1"/>
</dbReference>
<keyword evidence="7 9" id="KW-0862">Zinc</keyword>
<dbReference type="GO" id="GO:0008270">
    <property type="term" value="F:zinc ion binding"/>
    <property type="evidence" value="ECO:0007669"/>
    <property type="project" value="UniProtKB-KW"/>
</dbReference>
<gene>
    <name evidence="14" type="ORF">COCVIDRAFT_43070</name>
</gene>
<feature type="coiled-coil region" evidence="10">
    <location>
        <begin position="1637"/>
        <end position="1671"/>
    </location>
</feature>
<keyword evidence="4" id="KW-0677">Repeat</keyword>
<evidence type="ECO:0000256" key="2">
    <source>
        <dbReference type="ARBA" id="ARBA00022490"/>
    </source>
</evidence>
<dbReference type="InterPro" id="IPR046439">
    <property type="entry name" value="ZF_RZ_dom"/>
</dbReference>
<protein>
    <submittedName>
        <fullName evidence="14">Uncharacterized protein</fullName>
    </submittedName>
</protein>
<dbReference type="GO" id="GO:0002376">
    <property type="term" value="P:immune system process"/>
    <property type="evidence" value="ECO:0007669"/>
    <property type="project" value="UniProtKB-KW"/>
</dbReference>
<evidence type="ECO:0000256" key="3">
    <source>
        <dbReference type="ARBA" id="ARBA00022723"/>
    </source>
</evidence>
<dbReference type="PANTHER" id="PTHR10887:SF445">
    <property type="entry name" value="NFX1-TYPE ZINC FINGER-CONTAINING PROTEIN 1"/>
    <property type="match status" value="1"/>
</dbReference>
<keyword evidence="6" id="KW-0378">Hydrolase</keyword>
<evidence type="ECO:0000313" key="15">
    <source>
        <dbReference type="Proteomes" id="UP000054337"/>
    </source>
</evidence>
<dbReference type="GO" id="GO:0004386">
    <property type="term" value="F:helicase activity"/>
    <property type="evidence" value="ECO:0007669"/>
    <property type="project" value="InterPro"/>
</dbReference>
<keyword evidence="6" id="KW-0067">ATP-binding</keyword>
<feature type="domain" description="RZ-type" evidence="13">
    <location>
        <begin position="1892"/>
        <end position="1967"/>
    </location>
</feature>
<evidence type="ECO:0000313" key="14">
    <source>
        <dbReference type="EMBL" id="EUN20820.1"/>
    </source>
</evidence>
<accession>W7E495</accession>
<dbReference type="PROSITE" id="PS51981">
    <property type="entry name" value="ZF_RZ"/>
    <property type="match status" value="1"/>
</dbReference>
<keyword evidence="6" id="KW-0347">Helicase</keyword>
<evidence type="ECO:0000256" key="1">
    <source>
        <dbReference type="ARBA" id="ARBA00004496"/>
    </source>
</evidence>
<dbReference type="HOGENOM" id="CLU_001490_1_1_1"/>
<dbReference type="Proteomes" id="UP000054337">
    <property type="component" value="Unassembled WGS sequence"/>
</dbReference>
<keyword evidence="3 9" id="KW-0479">Metal-binding</keyword>
<keyword evidence="5 9" id="KW-0863">Zinc-finger</keyword>
<feature type="region of interest" description="Disordered" evidence="11">
    <location>
        <begin position="57"/>
        <end position="84"/>
    </location>
</feature>
<keyword evidence="2" id="KW-0963">Cytoplasm</keyword>
<sequence length="1967" mass="222516">MNTFDQKRRGGDWRGFGRGNSGQGEKGKNQTGSRPCRYFKNSRCKYGSACKYSHDLPSINGNEIHNSRRRPPQPEDTPEQQQARVDYNTWRRLIKVPPIRNDKRTMEQLWSGGLAILSGDNLEWQQMLPRDLDSDDYRGREHIKALLELRSSPGKEQELIPIACSFLSVITHRAFLDCLSVDTSVGALYNFVSGTNGNRAIPFFEHLSQTLVESHLTSANSSEMIQNTLQTMPVALRELVRREPRARFNDNITSLLDLMKEATQVIVGDTRDLIMPITLGRINEIRAIVARANGLLAQEENNAHAEMVTKSTYPRNLIMPQDRHDNDKPDIVNVKIFPTSEEIMSDAIDFLPSTDLDQPHFLQDKVERHIDTFFRLLRHDTFGELKTALRLFLHTIQNDPACIDNPKLSLGDFRAFHYPDAYISYISFDRRHGLETSISFKQLPQLRRKSAKERQKWWQDSKRLGEGILLSFISVRNGQVQHLFFTVSRRDTDTKHDRSLTKEDYRCTITLKLVAVDQTQVALAISLSCKNTRGLLLEFPGIIPATFVPILENLKEMQKHSRLPFKDCILPDQIENVQDRKGGNTLDIPAPLYTRRPEFAFNLKSIFKKDEVRNGDIYVRSTSSPDDTAMIDMIEARTGLDRGQSEALISALTREFAFIQGPPGTGKSYLGVELMKILMDCKSRVDLGPIIVFLEHLIENGIKKTIRIGGQSHSAILEEHNLRKISQMEGKTRSEGFLLHKAYEHLEQESEQIKKNLRRLHGVFKHANWSNLQYHLMRRHPQIHKQFSRYDEDGFERVGKPLFDAWLPPNSGDGAATQDVEIRLAATLINHVLQKAAVNVHSLSQQEKQTLIHFWCQEIYDNALDDLYESVKITDSAYGQLANIHDEVDRRVLQAADVIGITITGLAKRISTLRHVRCKIVICEEAGEVMEPHMLSALLPTVEHLIQIGDHQQLRPQINNYGLSLESNQGSLYQLDRSQFERLSVGQSGRPRIPVAQLNMQRRMRPEISKLIRETIYPRLIDHDATIDLPDVVGMQKNVFWLDHDHFEEGQNSEMHHKSHSNIWEVEMVHALIRHIVRQGVYKSSDIAVLTPYTGQLQKLRSAMRNDFEIVLSDRDQEALDKDGFTEGDASPQHEAAELYSTHRKTVLEKKTLSDLLRIATVDNFQGEEAKVIIVSLVRSNNEKRVGFLRTTNRINVLLSRAQHGMYLIGNSDTYSNIEMWQKVINMLRMADAVGTSLGLSCPRHPETEIKIHEPHDFPKVSPEGGCRLACPWRLPECGHMCQSKCHSESMHNVFLCTQPCQRLHEPCRHACQKPTCGEDCGKCHIKLNNVPLPCGHFKDNVSCFQAQNPGILRCSILVQKLVPSCKHTVKVTCSVDVTSEDYRCSNPCATTLPCGHLCPGTCSSCNRNDTEGKVSISHQKCTRPCGRRFGTCNHLCQKACHGKDCGPCFSPCEVRCRHSKCTLRCHEPCAPCIERCTWECQHRGRCTMPCSAPCNRLPCDQRCSRYLSCGHQCPGICGEECPADYCHSCGSKPDARVDLLEMKTYSEINVDETPIVVLGCGHFFTAESLDGLVGMSEVYTANMFGDFAGLADISSSLATKIPQCPDCQRPIMQYITQRYNRVINRVVMDEMSRRFLINGKNELQELKKEVEDLESGLEKSRNDIKNSTEDVVSKIRTRYHESKKLQRKIEDFLRSVADRHQPAHKLHEAIVHASSNSIVGDPGSLTNALGSLSIHQDDIPPVERDRRVTFGGRILQIKADSIVLEDRFQMTKKLRSSPSTENMKLPGGDPENLTQAFMKACAALMNDCVVEKLPKLAAEASIYFATNAHLYRSSGLSGEDRKEANKYVEKAKELLKQAYKLCEQPFQNAEQLKNCVKENIEILGKEWYEDITAEELAEIKKAMVSGREGIATHSGHWYNCANGHPFAIGECGMPMQLARCPECGAAVGGLGHQAVEGVTRATQMEG</sequence>
<keyword evidence="6" id="KW-0547">Nucleotide-binding</keyword>
<evidence type="ECO:0000259" key="13">
    <source>
        <dbReference type="PROSITE" id="PS51981"/>
    </source>
</evidence>
<keyword evidence="15" id="KW-1185">Reference proteome</keyword>
<dbReference type="Gene3D" id="3.40.50.300">
    <property type="entry name" value="P-loop containing nucleotide triphosphate hydrolases"/>
    <property type="match status" value="2"/>
</dbReference>
<evidence type="ECO:0000256" key="7">
    <source>
        <dbReference type="ARBA" id="ARBA00022833"/>
    </source>
</evidence>
<keyword evidence="10" id="KW-0175">Coiled coil</keyword>
<dbReference type="GO" id="GO:0031048">
    <property type="term" value="P:regulatory ncRNA-mediated heterochromatin formation"/>
    <property type="evidence" value="ECO:0007669"/>
    <property type="project" value="TreeGrafter"/>
</dbReference>
<feature type="compositionally biased region" description="Basic and acidic residues" evidence="11">
    <location>
        <begin position="1"/>
        <end position="12"/>
    </location>
</feature>
<evidence type="ECO:0000256" key="9">
    <source>
        <dbReference type="PROSITE-ProRule" id="PRU00723"/>
    </source>
</evidence>
<dbReference type="RefSeq" id="XP_014550394.1">
    <property type="nucleotide sequence ID" value="XM_014694908.1"/>
</dbReference>
<evidence type="ECO:0000259" key="12">
    <source>
        <dbReference type="PROSITE" id="PS50103"/>
    </source>
</evidence>
<dbReference type="SUPFAM" id="SSF52540">
    <property type="entry name" value="P-loop containing nucleoside triphosphate hydrolases"/>
    <property type="match status" value="1"/>
</dbReference>
<dbReference type="Pfam" id="PF20173">
    <property type="entry name" value="ZnF_RZ-type"/>
    <property type="match status" value="1"/>
</dbReference>
<feature type="zinc finger region" description="C3H1-type" evidence="9">
    <location>
        <begin position="30"/>
        <end position="57"/>
    </location>
</feature>
<dbReference type="PANTHER" id="PTHR10887">
    <property type="entry name" value="DNA2/NAM7 HELICASE FAMILY"/>
    <property type="match status" value="1"/>
</dbReference>
<dbReference type="CDD" id="cd06008">
    <property type="entry name" value="NF-X1-zinc-finger"/>
    <property type="match status" value="1"/>
</dbReference>
<evidence type="ECO:0000256" key="8">
    <source>
        <dbReference type="ARBA" id="ARBA00022859"/>
    </source>
</evidence>
<evidence type="ECO:0000256" key="4">
    <source>
        <dbReference type="ARBA" id="ARBA00022737"/>
    </source>
</evidence>
<keyword evidence="8" id="KW-0391">Immunity</keyword>
<name>W7E495_BIPV3</name>
<dbReference type="InterPro" id="IPR000967">
    <property type="entry name" value="Znf_NFX1"/>
</dbReference>
<proteinExistence type="predicted"/>
<dbReference type="InterPro" id="IPR041677">
    <property type="entry name" value="DNA2/NAM7_AAA_11"/>
</dbReference>
<dbReference type="Pfam" id="PF13087">
    <property type="entry name" value="AAA_12"/>
    <property type="match status" value="1"/>
</dbReference>